<protein>
    <submittedName>
        <fullName evidence="2">Uncharacterized protein</fullName>
    </submittedName>
</protein>
<evidence type="ECO:0000313" key="2">
    <source>
        <dbReference type="EMBL" id="THV02542.1"/>
    </source>
</evidence>
<feature type="compositionally biased region" description="Basic and acidic residues" evidence="1">
    <location>
        <begin position="203"/>
        <end position="216"/>
    </location>
</feature>
<dbReference type="InterPro" id="IPR037647">
    <property type="entry name" value="HIRIP3"/>
</dbReference>
<feature type="compositionally biased region" description="Low complexity" evidence="1">
    <location>
        <begin position="192"/>
        <end position="202"/>
    </location>
</feature>
<reference evidence="2 3" key="1">
    <citation type="journal article" date="2019" name="Nat. Ecol. Evol.">
        <title>Megaphylogeny resolves global patterns of mushroom evolution.</title>
        <authorList>
            <person name="Varga T."/>
            <person name="Krizsan K."/>
            <person name="Foldi C."/>
            <person name="Dima B."/>
            <person name="Sanchez-Garcia M."/>
            <person name="Sanchez-Ramirez S."/>
            <person name="Szollosi G.J."/>
            <person name="Szarkandi J.G."/>
            <person name="Papp V."/>
            <person name="Albert L."/>
            <person name="Andreopoulos W."/>
            <person name="Angelini C."/>
            <person name="Antonin V."/>
            <person name="Barry K.W."/>
            <person name="Bougher N.L."/>
            <person name="Buchanan P."/>
            <person name="Buyck B."/>
            <person name="Bense V."/>
            <person name="Catcheside P."/>
            <person name="Chovatia M."/>
            <person name="Cooper J."/>
            <person name="Damon W."/>
            <person name="Desjardin D."/>
            <person name="Finy P."/>
            <person name="Geml J."/>
            <person name="Haridas S."/>
            <person name="Hughes K."/>
            <person name="Justo A."/>
            <person name="Karasinski D."/>
            <person name="Kautmanova I."/>
            <person name="Kiss B."/>
            <person name="Kocsube S."/>
            <person name="Kotiranta H."/>
            <person name="LaButti K.M."/>
            <person name="Lechner B.E."/>
            <person name="Liimatainen K."/>
            <person name="Lipzen A."/>
            <person name="Lukacs Z."/>
            <person name="Mihaltcheva S."/>
            <person name="Morgado L.N."/>
            <person name="Niskanen T."/>
            <person name="Noordeloos M.E."/>
            <person name="Ohm R.A."/>
            <person name="Ortiz-Santana B."/>
            <person name="Ovrebo C."/>
            <person name="Racz N."/>
            <person name="Riley R."/>
            <person name="Savchenko A."/>
            <person name="Shiryaev A."/>
            <person name="Soop K."/>
            <person name="Spirin V."/>
            <person name="Szebenyi C."/>
            <person name="Tomsovsky M."/>
            <person name="Tulloss R.E."/>
            <person name="Uehling J."/>
            <person name="Grigoriev I.V."/>
            <person name="Vagvolgyi C."/>
            <person name="Papp T."/>
            <person name="Martin F.M."/>
            <person name="Miettinen O."/>
            <person name="Hibbett D.S."/>
            <person name="Nagy L.G."/>
        </authorList>
    </citation>
    <scope>NUCLEOTIDE SEQUENCE [LARGE SCALE GENOMIC DNA]</scope>
    <source>
        <strain evidence="2 3">CBS 962.96</strain>
    </source>
</reference>
<feature type="compositionally biased region" description="Acidic residues" evidence="1">
    <location>
        <begin position="456"/>
        <end position="467"/>
    </location>
</feature>
<evidence type="ECO:0000313" key="3">
    <source>
        <dbReference type="Proteomes" id="UP000297245"/>
    </source>
</evidence>
<dbReference type="OrthoDB" id="552755at2759"/>
<feature type="region of interest" description="Disordered" evidence="1">
    <location>
        <begin position="47"/>
        <end position="360"/>
    </location>
</feature>
<dbReference type="PANTHER" id="PTHR15410">
    <property type="entry name" value="HIRA-INTERACTING PROTEIN 3"/>
    <property type="match status" value="1"/>
</dbReference>
<dbReference type="GO" id="GO:0005634">
    <property type="term" value="C:nucleus"/>
    <property type="evidence" value="ECO:0007669"/>
    <property type="project" value="TreeGrafter"/>
</dbReference>
<evidence type="ECO:0000256" key="1">
    <source>
        <dbReference type="SAM" id="MobiDB-lite"/>
    </source>
</evidence>
<feature type="compositionally biased region" description="Basic and acidic residues" evidence="1">
    <location>
        <begin position="444"/>
        <end position="455"/>
    </location>
</feature>
<name>A0A4S8MIW9_DENBC</name>
<proteinExistence type="predicted"/>
<feature type="compositionally biased region" description="Basic residues" evidence="1">
    <location>
        <begin position="333"/>
        <end position="351"/>
    </location>
</feature>
<feature type="compositionally biased region" description="Basic residues" evidence="1">
    <location>
        <begin position="97"/>
        <end position="106"/>
    </location>
</feature>
<dbReference type="AlphaFoldDB" id="A0A4S8MIW9"/>
<organism evidence="2 3">
    <name type="scientific">Dendrothele bispora (strain CBS 962.96)</name>
    <dbReference type="NCBI Taxonomy" id="1314807"/>
    <lineage>
        <taxon>Eukaryota</taxon>
        <taxon>Fungi</taxon>
        <taxon>Dikarya</taxon>
        <taxon>Basidiomycota</taxon>
        <taxon>Agaricomycotina</taxon>
        <taxon>Agaricomycetes</taxon>
        <taxon>Agaricomycetidae</taxon>
        <taxon>Agaricales</taxon>
        <taxon>Agaricales incertae sedis</taxon>
        <taxon>Dendrothele</taxon>
    </lineage>
</organism>
<feature type="compositionally biased region" description="Basic and acidic residues" evidence="1">
    <location>
        <begin position="107"/>
        <end position="126"/>
    </location>
</feature>
<gene>
    <name evidence="2" type="ORF">K435DRAFT_963051</name>
</gene>
<dbReference type="PANTHER" id="PTHR15410:SF2">
    <property type="entry name" value="HIRA-INTERACTING PROTEIN 3"/>
    <property type="match status" value="1"/>
</dbReference>
<dbReference type="EMBL" id="ML179076">
    <property type="protein sequence ID" value="THV02542.1"/>
    <property type="molecule type" value="Genomic_DNA"/>
</dbReference>
<feature type="compositionally biased region" description="Basic and acidic residues" evidence="1">
    <location>
        <begin position="144"/>
        <end position="155"/>
    </location>
</feature>
<feature type="compositionally biased region" description="Basic and acidic residues" evidence="1">
    <location>
        <begin position="284"/>
        <end position="315"/>
    </location>
</feature>
<dbReference type="Proteomes" id="UP000297245">
    <property type="component" value="Unassembled WGS sequence"/>
</dbReference>
<feature type="region of interest" description="Disordered" evidence="1">
    <location>
        <begin position="435"/>
        <end position="492"/>
    </location>
</feature>
<feature type="compositionally biased region" description="Basic and acidic residues" evidence="1">
    <location>
        <begin position="255"/>
        <end position="271"/>
    </location>
</feature>
<accession>A0A4S8MIW9</accession>
<keyword evidence="3" id="KW-1185">Reference proteome</keyword>
<sequence>MSSPIPPLTSLEKLAKRLVFEAKKNGILHKTTAGTVRKDMETQLELEPGALDAPEYKKPLAQVIREAATAAEEEDKAPSDMDGQEKAEEKERVTTPKIKRMSKSKVKSKEVKKQEETPQKEERDEKEGEEEEEDGPKKKKNKKGKEQGKEKEKGKTMPKKRKGSPEDGDLSPSSAKKKKKSNGKESKDAAPSSGSGSSSGTKTVEKEKVKAKDASKGKKGKDKVKSEYKSSEFVPPTSDVEGDEEAMQVDTPKVPVKDEEQASSDEEKKASTSESPSSKRKHSTASEEKPPKSKPDSKTVKAVKFEGKSEIRPTVEEDSDTGLSDLIDEPPKKKGKSKATTKAPSKKREKAPKKEISKDEETIKRLKSFVTACGVRKVWSHLFEGIENQPSKQIKMLRQILEDLGMGSRPSMEKARAIRARRELEDELAEVQAFEKSLLARGPGTKDKETEQSDKESEDEEEEEEEDVRPAKKKGNARQSIMAFLADQSDSE</sequence>
<feature type="compositionally biased region" description="Basic and acidic residues" evidence="1">
    <location>
        <begin position="76"/>
        <end position="94"/>
    </location>
</feature>